<dbReference type="RefSeq" id="XP_065328885.1">
    <property type="nucleotide sequence ID" value="XM_065472813.1"/>
</dbReference>
<accession>A0AAX4J9X2</accession>
<dbReference type="KEGG" id="vnx:VNE69_02259"/>
<gene>
    <name evidence="1" type="ORF">VNE69_02259</name>
</gene>
<sequence>MIFLFLYKIFTMSGREIFDSWTKNLVRTNTTIYTDTMELVPNSRYVREDSLDYSSCNADKYFSYIEPLDISRLNYKDLRIASKFIYLELRQDKLYRKTLKEMLKTEPMINITDNFENFHMYVLSFIKSDIDEEIWEPYLLVKSMAYRSYKLIYLLSYIELDEQAKNFVSKLIKRSLEIKTEKTCKWQLYQLMRVFSYYPLCLSIEGAINREHGGYGWPWGSYFHKKQ</sequence>
<organism evidence="1 2">
    <name type="scientific">Vairimorpha necatrix</name>
    <dbReference type="NCBI Taxonomy" id="6039"/>
    <lineage>
        <taxon>Eukaryota</taxon>
        <taxon>Fungi</taxon>
        <taxon>Fungi incertae sedis</taxon>
        <taxon>Microsporidia</taxon>
        <taxon>Nosematidae</taxon>
        <taxon>Vairimorpha</taxon>
    </lineage>
</organism>
<protein>
    <submittedName>
        <fullName evidence="1">Uncharacterized protein</fullName>
    </submittedName>
</protein>
<evidence type="ECO:0000313" key="1">
    <source>
        <dbReference type="EMBL" id="WUR02740.1"/>
    </source>
</evidence>
<keyword evidence="2" id="KW-1185">Reference proteome</keyword>
<evidence type="ECO:0000313" key="2">
    <source>
        <dbReference type="Proteomes" id="UP001334084"/>
    </source>
</evidence>
<reference evidence="1" key="1">
    <citation type="journal article" date="2024" name="BMC Genomics">
        <title>Functional annotation of a divergent genome using sequence and structure-based similarity.</title>
        <authorList>
            <person name="Svedberg D."/>
            <person name="Winiger R.R."/>
            <person name="Berg A."/>
            <person name="Sharma H."/>
            <person name="Tellgren-Roth C."/>
            <person name="Debrunner-Vossbrinck B.A."/>
            <person name="Vossbrinck C.R."/>
            <person name="Barandun J."/>
        </authorList>
    </citation>
    <scope>NUCLEOTIDE SEQUENCE</scope>
    <source>
        <strain evidence="1">Illinois isolate</strain>
    </source>
</reference>
<proteinExistence type="predicted"/>
<dbReference type="AlphaFoldDB" id="A0AAX4J9X2"/>
<dbReference type="EMBL" id="CP142727">
    <property type="protein sequence ID" value="WUR02740.1"/>
    <property type="molecule type" value="Genomic_DNA"/>
</dbReference>
<dbReference type="GeneID" id="90540549"/>
<dbReference type="Proteomes" id="UP001334084">
    <property type="component" value="Chromosome 2"/>
</dbReference>
<name>A0AAX4J9X2_9MICR</name>